<protein>
    <submittedName>
        <fullName evidence="1">Uncharacterized protein</fullName>
    </submittedName>
</protein>
<evidence type="ECO:0000313" key="1">
    <source>
        <dbReference type="EMBL" id="TMR41761.1"/>
    </source>
</evidence>
<dbReference type="Proteomes" id="UP000305238">
    <property type="component" value="Unassembled WGS sequence"/>
</dbReference>
<reference evidence="1 2" key="1">
    <citation type="submission" date="2019-05" db="EMBL/GenBank/DDBJ databases">
        <title>Draft genome sequence of Actinomadura geliboluensis A8036.</title>
        <authorList>
            <person name="Saricaoglu S."/>
            <person name="Isik K."/>
        </authorList>
    </citation>
    <scope>NUCLEOTIDE SEQUENCE [LARGE SCALE GENOMIC DNA]</scope>
    <source>
        <strain evidence="1 2">A8036</strain>
    </source>
</reference>
<evidence type="ECO:0000313" key="2">
    <source>
        <dbReference type="Proteomes" id="UP000305238"/>
    </source>
</evidence>
<dbReference type="Pfam" id="PF19450">
    <property type="entry name" value="DUF5988"/>
    <property type="match status" value="1"/>
</dbReference>
<comment type="caution">
    <text evidence="1">The sequence shown here is derived from an EMBL/GenBank/DDBJ whole genome shotgun (WGS) entry which is preliminary data.</text>
</comment>
<dbReference type="InterPro" id="IPR046030">
    <property type="entry name" value="DUF5988"/>
</dbReference>
<organism evidence="1 2">
    <name type="scientific">Actinomadura geliboluensis</name>
    <dbReference type="NCBI Taxonomy" id="882440"/>
    <lineage>
        <taxon>Bacteria</taxon>
        <taxon>Bacillati</taxon>
        <taxon>Actinomycetota</taxon>
        <taxon>Actinomycetes</taxon>
        <taxon>Streptosporangiales</taxon>
        <taxon>Thermomonosporaceae</taxon>
        <taxon>Actinomadura</taxon>
    </lineage>
</organism>
<proteinExistence type="predicted"/>
<dbReference type="AlphaFoldDB" id="A0A5S4HAH7"/>
<gene>
    <name evidence="1" type="ORF">ETD96_04050</name>
</gene>
<dbReference type="EMBL" id="VCKZ01000014">
    <property type="protein sequence ID" value="TMR41761.1"/>
    <property type="molecule type" value="Genomic_DNA"/>
</dbReference>
<dbReference type="OrthoDB" id="3402203at2"/>
<sequence length="73" mass="8194">MPEQENAMDVVLIGGPADIPADARIRRAAPRDRKIKIMRRGGYEHFELVEQAAAGPDPKPAVFHWTMRTKIAE</sequence>
<keyword evidence="2" id="KW-1185">Reference proteome</keyword>
<name>A0A5S4HAH7_9ACTN</name>
<accession>A0A5S4HAH7</accession>
<dbReference type="RefSeq" id="WP_138634234.1">
    <property type="nucleotide sequence ID" value="NZ_JBIAFF010000030.1"/>
</dbReference>